<evidence type="ECO:0000256" key="4">
    <source>
        <dbReference type="ARBA" id="ARBA00023157"/>
    </source>
</evidence>
<dbReference type="Pfam" id="PF13462">
    <property type="entry name" value="Thioredoxin_4"/>
    <property type="match status" value="1"/>
</dbReference>
<dbReference type="PANTHER" id="PTHR13887:SF14">
    <property type="entry name" value="DISULFIDE BOND FORMATION PROTEIN D"/>
    <property type="match status" value="1"/>
</dbReference>
<dbReference type="InterPro" id="IPR012336">
    <property type="entry name" value="Thioredoxin-like_fold"/>
</dbReference>
<keyword evidence="2" id="KW-0732">Signal</keyword>
<dbReference type="AlphaFoldDB" id="A0A1F8F8B3"/>
<evidence type="ECO:0000313" key="9">
    <source>
        <dbReference type="Proteomes" id="UP000177167"/>
    </source>
</evidence>
<keyword evidence="5" id="KW-0676">Redox-active center</keyword>
<comment type="similarity">
    <text evidence="1">Belongs to the thioredoxin family. DsbA subfamily.</text>
</comment>
<organism evidence="8 9">
    <name type="scientific">Candidatus Yanofskybacteria bacterium RIFCSPHIGHO2_02_FULL_41_11</name>
    <dbReference type="NCBI Taxonomy" id="1802675"/>
    <lineage>
        <taxon>Bacteria</taxon>
        <taxon>Candidatus Yanofskyibacteriota</taxon>
    </lineage>
</organism>
<keyword evidence="4" id="KW-1015">Disulfide bond</keyword>
<dbReference type="InterPro" id="IPR036249">
    <property type="entry name" value="Thioredoxin-like_sf"/>
</dbReference>
<protein>
    <recommendedName>
        <fullName evidence="7">Thioredoxin domain-containing protein</fullName>
    </recommendedName>
</protein>
<dbReference type="Gene3D" id="3.40.30.10">
    <property type="entry name" value="Glutaredoxin"/>
    <property type="match status" value="1"/>
</dbReference>
<feature type="domain" description="Thioredoxin" evidence="7">
    <location>
        <begin position="41"/>
        <end position="241"/>
    </location>
</feature>
<evidence type="ECO:0000256" key="1">
    <source>
        <dbReference type="ARBA" id="ARBA00005791"/>
    </source>
</evidence>
<keyword evidence="3" id="KW-0560">Oxidoreductase</keyword>
<dbReference type="SUPFAM" id="SSF52833">
    <property type="entry name" value="Thioredoxin-like"/>
    <property type="match status" value="1"/>
</dbReference>
<evidence type="ECO:0000256" key="3">
    <source>
        <dbReference type="ARBA" id="ARBA00023002"/>
    </source>
</evidence>
<dbReference type="EMBL" id="MGJP01000036">
    <property type="protein sequence ID" value="OGN09411.1"/>
    <property type="molecule type" value="Genomic_DNA"/>
</dbReference>
<dbReference type="InterPro" id="IPR013766">
    <property type="entry name" value="Thioredoxin_domain"/>
</dbReference>
<name>A0A1F8F8B3_9BACT</name>
<dbReference type="CDD" id="cd02972">
    <property type="entry name" value="DsbA_family"/>
    <property type="match status" value="1"/>
</dbReference>
<dbReference type="PROSITE" id="PS51352">
    <property type="entry name" value="THIOREDOXIN_2"/>
    <property type="match status" value="1"/>
</dbReference>
<keyword evidence="6" id="KW-0472">Membrane</keyword>
<proteinExistence type="inferred from homology"/>
<evidence type="ECO:0000256" key="2">
    <source>
        <dbReference type="ARBA" id="ARBA00022729"/>
    </source>
</evidence>
<keyword evidence="6" id="KW-0812">Transmembrane</keyword>
<evidence type="ECO:0000259" key="7">
    <source>
        <dbReference type="PROSITE" id="PS51352"/>
    </source>
</evidence>
<accession>A0A1F8F8B3</accession>
<dbReference type="GO" id="GO:0016491">
    <property type="term" value="F:oxidoreductase activity"/>
    <property type="evidence" value="ECO:0007669"/>
    <property type="project" value="UniProtKB-KW"/>
</dbReference>
<evidence type="ECO:0000256" key="5">
    <source>
        <dbReference type="ARBA" id="ARBA00023284"/>
    </source>
</evidence>
<dbReference type="PANTHER" id="PTHR13887">
    <property type="entry name" value="GLUTATHIONE S-TRANSFERASE KAPPA"/>
    <property type="match status" value="1"/>
</dbReference>
<keyword evidence="6" id="KW-1133">Transmembrane helix</keyword>
<gene>
    <name evidence="8" type="ORF">A3J46_01240</name>
</gene>
<evidence type="ECO:0000313" key="8">
    <source>
        <dbReference type="EMBL" id="OGN09411.1"/>
    </source>
</evidence>
<reference evidence="8 9" key="1">
    <citation type="journal article" date="2016" name="Nat. Commun.">
        <title>Thousands of microbial genomes shed light on interconnected biogeochemical processes in an aquifer system.</title>
        <authorList>
            <person name="Anantharaman K."/>
            <person name="Brown C.T."/>
            <person name="Hug L.A."/>
            <person name="Sharon I."/>
            <person name="Castelle C.J."/>
            <person name="Probst A.J."/>
            <person name="Thomas B.C."/>
            <person name="Singh A."/>
            <person name="Wilkins M.J."/>
            <person name="Karaoz U."/>
            <person name="Brodie E.L."/>
            <person name="Williams K.H."/>
            <person name="Hubbard S.S."/>
            <person name="Banfield J.F."/>
        </authorList>
    </citation>
    <scope>NUCLEOTIDE SEQUENCE [LARGE SCALE GENOMIC DNA]</scope>
</reference>
<feature type="transmembrane region" description="Helical" evidence="6">
    <location>
        <begin position="36"/>
        <end position="57"/>
    </location>
</feature>
<sequence>MTDEQILTKKERHELHRQEKDIMRDMAARRRVLKRTAVWGLVIGVLAGSVFLIYNYGNSPNTTAMLVDAVNPTDYIFGTPASNVILIEYGDFQCPACAQYEPIVQKVRADYADKIAFVYRHFPLGQHKNAKITAYASEAAGKQGKFWEMHDMIYDGQNAWANLSKDKVKDVMIKYAEAIGLDLKLFEEQIDSGEVKDKVQSDNDGGLKAGVNATPTFILNGKKIQPRSYDEFKNFIEQELAANS</sequence>
<evidence type="ECO:0000256" key="6">
    <source>
        <dbReference type="SAM" id="Phobius"/>
    </source>
</evidence>
<dbReference type="Proteomes" id="UP000177167">
    <property type="component" value="Unassembled WGS sequence"/>
</dbReference>
<comment type="caution">
    <text evidence="8">The sequence shown here is derived from an EMBL/GenBank/DDBJ whole genome shotgun (WGS) entry which is preliminary data.</text>
</comment>